<evidence type="ECO:0000256" key="10">
    <source>
        <dbReference type="SAM" id="Phobius"/>
    </source>
</evidence>
<proteinExistence type="predicted"/>
<evidence type="ECO:0000313" key="13">
    <source>
        <dbReference type="Proteomes" id="UP001248581"/>
    </source>
</evidence>
<dbReference type="InterPro" id="IPR011990">
    <property type="entry name" value="TPR-like_helical_dom_sf"/>
</dbReference>
<evidence type="ECO:0000256" key="2">
    <source>
        <dbReference type="ARBA" id="ARBA00004429"/>
    </source>
</evidence>
<feature type="transmembrane region" description="Helical" evidence="10">
    <location>
        <begin position="39"/>
        <end position="60"/>
    </location>
</feature>
<keyword evidence="6 10" id="KW-0812">Transmembrane</keyword>
<dbReference type="NCBIfam" id="TIGR00540">
    <property type="entry name" value="TPR_hemY_coli"/>
    <property type="match status" value="1"/>
</dbReference>
<dbReference type="Gene3D" id="1.25.40.10">
    <property type="entry name" value="Tetratricopeptide repeat domain"/>
    <property type="match status" value="1"/>
</dbReference>
<gene>
    <name evidence="12" type="ORF">RI845_01860</name>
</gene>
<protein>
    <submittedName>
        <fullName evidence="12">Heme biosynthesis HemY N-terminal domain-containing protein</fullName>
    </submittedName>
</protein>
<evidence type="ECO:0000256" key="3">
    <source>
        <dbReference type="ARBA" id="ARBA00004744"/>
    </source>
</evidence>
<organism evidence="12 13">
    <name type="scientific">Thalassotalea nanhaiensis</name>
    <dbReference type="NCBI Taxonomy" id="3065648"/>
    <lineage>
        <taxon>Bacteria</taxon>
        <taxon>Pseudomonadati</taxon>
        <taxon>Pseudomonadota</taxon>
        <taxon>Gammaproteobacteria</taxon>
        <taxon>Alteromonadales</taxon>
        <taxon>Colwelliaceae</taxon>
        <taxon>Thalassotalea</taxon>
    </lineage>
</organism>
<evidence type="ECO:0000256" key="6">
    <source>
        <dbReference type="ARBA" id="ARBA00022692"/>
    </source>
</evidence>
<dbReference type="Pfam" id="PF07219">
    <property type="entry name" value="HemY_N"/>
    <property type="match status" value="1"/>
</dbReference>
<evidence type="ECO:0000256" key="5">
    <source>
        <dbReference type="ARBA" id="ARBA00022519"/>
    </source>
</evidence>
<keyword evidence="13" id="KW-1185">Reference proteome</keyword>
<keyword evidence="7 10" id="KW-1133">Transmembrane helix</keyword>
<comment type="pathway">
    <text evidence="3">Porphyrin-containing compound metabolism; protoheme biosynthesis.</text>
</comment>
<evidence type="ECO:0000259" key="11">
    <source>
        <dbReference type="Pfam" id="PF07219"/>
    </source>
</evidence>
<sequence length="394" mass="44209">MIRSIIKLVLLLALIAIAPFLIDEKGYILIAMGDLTYELTVVSAILLMILASFVFAFLFWGTRIGFKFSSSAWRKLAFSSRAKAKRDFQKGIGAYLLGDYKQAEELMAKCAEQSDMTNSAWLIAASSANKLGESAKTANYLKFIAQHPQAQENFSFETLLVAGRLNLDDKQFSKARALLDENHKLIGHDGRLLGLDIEINIHESKFEKAIELLKTARKDKNLDKEKITDWEVRAFGGYFAELIHTSSVEAVAKYYKALSRKERQSEGIVLAYADCLIANGLVTNLEDLVLPLIKKGASVSFINAVKQLPMQNCEHIIFAVQKLLQKQPENTLWLSALAHLCVANKEYDKAHKAFTSLLKIEQSSDDLQGYAKLLELMGEHQQANRVYQELIAQQ</sequence>
<dbReference type="Proteomes" id="UP001248581">
    <property type="component" value="Chromosome"/>
</dbReference>
<dbReference type="InterPro" id="IPR010817">
    <property type="entry name" value="HemY_N"/>
</dbReference>
<reference evidence="13" key="1">
    <citation type="submission" date="2023-09" db="EMBL/GenBank/DDBJ databases">
        <authorList>
            <person name="Li S."/>
            <person name="Li X."/>
            <person name="Zhang C."/>
            <person name="Zhao Z."/>
        </authorList>
    </citation>
    <scope>NUCLEOTIDE SEQUENCE [LARGE SCALE GENOMIC DNA]</scope>
    <source>
        <strain evidence="13">SQ345</strain>
    </source>
</reference>
<comment type="subcellular location">
    <subcellularLocation>
        <location evidence="2">Cell inner membrane</location>
        <topology evidence="2">Multi-pass membrane protein</topology>
    </subcellularLocation>
</comment>
<dbReference type="SUPFAM" id="SSF48452">
    <property type="entry name" value="TPR-like"/>
    <property type="match status" value="2"/>
</dbReference>
<dbReference type="RefSeq" id="WP_348388065.1">
    <property type="nucleotide sequence ID" value="NZ_CP134146.1"/>
</dbReference>
<dbReference type="InterPro" id="IPR005254">
    <property type="entry name" value="Heme_biosyn_assoc_TPR_pro"/>
</dbReference>
<evidence type="ECO:0000256" key="8">
    <source>
        <dbReference type="ARBA" id="ARBA00023136"/>
    </source>
</evidence>
<evidence type="ECO:0000313" key="12">
    <source>
        <dbReference type="EMBL" id="WNC68911.1"/>
    </source>
</evidence>
<keyword evidence="5" id="KW-0997">Cell inner membrane</keyword>
<feature type="domain" description="HemY N-terminal" evidence="11">
    <location>
        <begin position="26"/>
        <end position="132"/>
    </location>
</feature>
<keyword evidence="9" id="KW-0627">Porphyrin biosynthesis</keyword>
<evidence type="ECO:0000256" key="1">
    <source>
        <dbReference type="ARBA" id="ARBA00002962"/>
    </source>
</evidence>
<keyword evidence="8 10" id="KW-0472">Membrane</keyword>
<evidence type="ECO:0000256" key="4">
    <source>
        <dbReference type="ARBA" id="ARBA00022475"/>
    </source>
</evidence>
<name>A0ABY9TJ90_9GAMM</name>
<evidence type="ECO:0000256" key="7">
    <source>
        <dbReference type="ARBA" id="ARBA00022989"/>
    </source>
</evidence>
<dbReference type="EMBL" id="CP134146">
    <property type="protein sequence ID" value="WNC68911.1"/>
    <property type="molecule type" value="Genomic_DNA"/>
</dbReference>
<keyword evidence="4" id="KW-1003">Cell membrane</keyword>
<accession>A0ABY9TJ90</accession>
<evidence type="ECO:0000256" key="9">
    <source>
        <dbReference type="ARBA" id="ARBA00023244"/>
    </source>
</evidence>
<comment type="function">
    <text evidence="1">Involved in a late step of protoheme IX synthesis.</text>
</comment>